<feature type="binding site" description="axial binding residue" evidence="9">
    <location>
        <position position="20"/>
    </location>
    <ligand>
        <name>heme b</name>
        <dbReference type="ChEBI" id="CHEBI:60344"/>
    </ligand>
    <ligandPart>
        <name>Fe</name>
        <dbReference type="ChEBI" id="CHEBI:18248"/>
    </ligandPart>
</feature>
<keyword evidence="5 10" id="KW-0560">Oxidoreductase</keyword>
<evidence type="ECO:0000256" key="5">
    <source>
        <dbReference type="ARBA" id="ARBA00023002"/>
    </source>
</evidence>
<comment type="similarity">
    <text evidence="1">Belongs to the heme oxygenase family.</text>
</comment>
<dbReference type="PIRSF" id="PIRSF000343">
    <property type="entry name" value="Haem_Oase"/>
    <property type="match status" value="1"/>
</dbReference>
<keyword evidence="3 8" id="KW-0349">Heme</keyword>
<dbReference type="InterPro" id="IPR016084">
    <property type="entry name" value="Haem_Oase-like_multi-hlx"/>
</dbReference>
<proteinExistence type="inferred from homology"/>
<dbReference type="GO" id="GO:0020037">
    <property type="term" value="F:heme binding"/>
    <property type="evidence" value="ECO:0007669"/>
    <property type="project" value="TreeGrafter"/>
</dbReference>
<dbReference type="GO" id="GO:0046872">
    <property type="term" value="F:metal ion binding"/>
    <property type="evidence" value="ECO:0007669"/>
    <property type="project" value="UniProtKB-KW"/>
</dbReference>
<keyword evidence="4 9" id="KW-0479">Metal-binding</keyword>
<reference evidence="10 11" key="1">
    <citation type="journal article" date="2015" name="Genome Announc.">
        <title>Complete Genome Sequence of the Type Strain Corynebacterium mustelae DSM 45274, Isolated from Various Tissues of a Male Ferret with Lethal Sepsis.</title>
        <authorList>
            <person name="Ruckert C."/>
            <person name="Eimer J."/>
            <person name="Winkler A."/>
            <person name="Tauch A."/>
        </authorList>
    </citation>
    <scope>NUCLEOTIDE SEQUENCE [LARGE SCALE GENOMIC DNA]</scope>
    <source>
        <strain evidence="10 11">DSM 45274</strain>
    </source>
</reference>
<dbReference type="InterPro" id="IPR002051">
    <property type="entry name" value="Haem_Oase"/>
</dbReference>
<dbReference type="PRINTS" id="PR00088">
    <property type="entry name" value="HAEMOXYGNASE"/>
</dbReference>
<comment type="catalytic activity">
    <reaction evidence="7">
        <text>heme b + 3 reduced [NADPH--hemoprotein reductase] + 3 O2 = biliverdin IXalpha + CO + Fe(2+) + 3 oxidized [NADPH--hemoprotein reductase] + 3 H2O + H(+)</text>
        <dbReference type="Rhea" id="RHEA:21764"/>
        <dbReference type="Rhea" id="RHEA-COMP:11964"/>
        <dbReference type="Rhea" id="RHEA-COMP:11965"/>
        <dbReference type="ChEBI" id="CHEBI:15377"/>
        <dbReference type="ChEBI" id="CHEBI:15378"/>
        <dbReference type="ChEBI" id="CHEBI:15379"/>
        <dbReference type="ChEBI" id="CHEBI:17245"/>
        <dbReference type="ChEBI" id="CHEBI:29033"/>
        <dbReference type="ChEBI" id="CHEBI:57618"/>
        <dbReference type="ChEBI" id="CHEBI:57991"/>
        <dbReference type="ChEBI" id="CHEBI:58210"/>
        <dbReference type="ChEBI" id="CHEBI:60344"/>
        <dbReference type="EC" id="1.14.14.18"/>
    </reaction>
</comment>
<evidence type="ECO:0000313" key="11">
    <source>
        <dbReference type="Proteomes" id="UP000035199"/>
    </source>
</evidence>
<dbReference type="RefSeq" id="WP_047262567.1">
    <property type="nucleotide sequence ID" value="NZ_CP011542.1"/>
</dbReference>
<evidence type="ECO:0000256" key="1">
    <source>
        <dbReference type="ARBA" id="ARBA00006134"/>
    </source>
</evidence>
<dbReference type="AlphaFoldDB" id="A0A0G3GZF8"/>
<evidence type="ECO:0000256" key="8">
    <source>
        <dbReference type="PIRSR" id="PIRSR000343-1"/>
    </source>
</evidence>
<keyword evidence="6 9" id="KW-0408">Iron</keyword>
<evidence type="ECO:0000256" key="9">
    <source>
        <dbReference type="PIRSR" id="PIRSR000343-2"/>
    </source>
</evidence>
<dbReference type="PATRIC" id="fig|571915.4.peg.2398"/>
<evidence type="ECO:0000256" key="2">
    <source>
        <dbReference type="ARBA" id="ARBA00012360"/>
    </source>
</evidence>
<evidence type="ECO:0000256" key="7">
    <source>
        <dbReference type="ARBA" id="ARBA00048328"/>
    </source>
</evidence>
<dbReference type="CDD" id="cd19165">
    <property type="entry name" value="HemeO"/>
    <property type="match status" value="1"/>
</dbReference>
<dbReference type="PROSITE" id="PS00593">
    <property type="entry name" value="HEME_OXYGENASE"/>
    <property type="match status" value="1"/>
</dbReference>
<organism evidence="10 11">
    <name type="scientific">Corynebacterium mustelae</name>
    <dbReference type="NCBI Taxonomy" id="571915"/>
    <lineage>
        <taxon>Bacteria</taxon>
        <taxon>Bacillati</taxon>
        <taxon>Actinomycetota</taxon>
        <taxon>Actinomycetes</taxon>
        <taxon>Mycobacteriales</taxon>
        <taxon>Corynebacteriaceae</taxon>
        <taxon>Corynebacterium</taxon>
    </lineage>
</organism>
<dbReference type="GO" id="GO:0004392">
    <property type="term" value="F:heme oxygenase (decyclizing) activity"/>
    <property type="evidence" value="ECO:0007669"/>
    <property type="project" value="UniProtKB-EC"/>
</dbReference>
<evidence type="ECO:0000256" key="4">
    <source>
        <dbReference type="ARBA" id="ARBA00022723"/>
    </source>
</evidence>
<dbReference type="KEGG" id="cmv:CMUST_11220"/>
<dbReference type="InterPro" id="IPR016053">
    <property type="entry name" value="Haem_Oase-like"/>
</dbReference>
<feature type="binding site" evidence="8">
    <location>
        <position position="129"/>
    </location>
    <ligand>
        <name>heme b</name>
        <dbReference type="ChEBI" id="CHEBI:60344"/>
    </ligand>
</feature>
<dbReference type="PANTHER" id="PTHR10720:SF0">
    <property type="entry name" value="HEME OXYGENASE"/>
    <property type="match status" value="1"/>
</dbReference>
<dbReference type="GO" id="GO:0006979">
    <property type="term" value="P:response to oxidative stress"/>
    <property type="evidence" value="ECO:0007669"/>
    <property type="project" value="TreeGrafter"/>
</dbReference>
<feature type="binding site" evidence="8">
    <location>
        <position position="13"/>
    </location>
    <ligand>
        <name>heme b</name>
        <dbReference type="ChEBI" id="CHEBI:60344"/>
    </ligand>
</feature>
<dbReference type="Gene3D" id="1.20.910.10">
    <property type="entry name" value="Heme oxygenase-like"/>
    <property type="match status" value="1"/>
</dbReference>
<dbReference type="OrthoDB" id="5493802at2"/>
<feature type="binding site" evidence="8">
    <location>
        <position position="176"/>
    </location>
    <ligand>
        <name>heme b</name>
        <dbReference type="ChEBI" id="CHEBI:60344"/>
    </ligand>
</feature>
<dbReference type="SUPFAM" id="SSF48613">
    <property type="entry name" value="Heme oxygenase-like"/>
    <property type="match status" value="1"/>
</dbReference>
<keyword evidence="11" id="KW-1185">Reference proteome</keyword>
<evidence type="ECO:0000313" key="10">
    <source>
        <dbReference type="EMBL" id="AKK06559.1"/>
    </source>
</evidence>
<reference evidence="11" key="2">
    <citation type="submission" date="2015-05" db="EMBL/GenBank/DDBJ databases">
        <title>Complete genome sequence of Corynebacterium mustelae DSM 45274, isolated from various tissues of a male ferret with lethal sepsis.</title>
        <authorList>
            <person name="Ruckert C."/>
            <person name="Albersmeier A."/>
            <person name="Winkler A."/>
            <person name="Tauch A."/>
        </authorList>
    </citation>
    <scope>NUCLEOTIDE SEQUENCE [LARGE SCALE GENOMIC DNA]</scope>
    <source>
        <strain evidence="11">DSM 45274</strain>
    </source>
</reference>
<dbReference type="Pfam" id="PF01126">
    <property type="entry name" value="Heme_oxygenase"/>
    <property type="match status" value="1"/>
</dbReference>
<sequence>MTIATSPLSVELKTSTADAHERAEHSTFMSDLLEGRLDVNAFIALQQQSWLFYTALEEATDAVRESGFAVDLLDPVLNRKETLARDLEKLCGADWESGIITLPATRAYIDRLNDIRDTVDGPRLVAHHYVRYLGDLSGGQVIGRMMQRHYDVDADALSFYDFPEIEKLKPYKDEYRAKLDALELTDEEHTRLVNEASDAFIFNHNLFAALGTDN</sequence>
<dbReference type="STRING" id="571915.CMUST_11220"/>
<accession>A0A0G3GZF8</accession>
<gene>
    <name evidence="10" type="primary">hmuO</name>
    <name evidence="10" type="ORF">CMUST_11220</name>
</gene>
<dbReference type="EC" id="1.14.14.18" evidence="2"/>
<evidence type="ECO:0000256" key="6">
    <source>
        <dbReference type="ARBA" id="ARBA00023004"/>
    </source>
</evidence>
<dbReference type="EMBL" id="CP011542">
    <property type="protein sequence ID" value="AKK06559.1"/>
    <property type="molecule type" value="Genomic_DNA"/>
</dbReference>
<dbReference type="PANTHER" id="PTHR10720">
    <property type="entry name" value="HEME OXYGENASE"/>
    <property type="match status" value="1"/>
</dbReference>
<dbReference type="GO" id="GO:0006788">
    <property type="term" value="P:heme oxidation"/>
    <property type="evidence" value="ECO:0007669"/>
    <property type="project" value="InterPro"/>
</dbReference>
<evidence type="ECO:0000256" key="3">
    <source>
        <dbReference type="ARBA" id="ARBA00022617"/>
    </source>
</evidence>
<dbReference type="InterPro" id="IPR018207">
    <property type="entry name" value="Haem_oxygenase_CS"/>
</dbReference>
<dbReference type="GO" id="GO:0042167">
    <property type="term" value="P:heme catabolic process"/>
    <property type="evidence" value="ECO:0007669"/>
    <property type="project" value="TreeGrafter"/>
</dbReference>
<protein>
    <recommendedName>
        <fullName evidence="2">heme oxygenase (biliverdin-producing)</fullName>
        <ecNumber evidence="2">1.14.14.18</ecNumber>
    </recommendedName>
</protein>
<dbReference type="Proteomes" id="UP000035199">
    <property type="component" value="Chromosome"/>
</dbReference>
<name>A0A0G3GZF8_9CORY</name>